<dbReference type="OrthoDB" id="1908027at2"/>
<dbReference type="Proteomes" id="UP000306888">
    <property type="component" value="Unassembled WGS sequence"/>
</dbReference>
<gene>
    <name evidence="2" type="ORF">E5347_15535</name>
</gene>
<organism evidence="2 3">
    <name type="scientific">Clostridium sartagoforme</name>
    <dbReference type="NCBI Taxonomy" id="84031"/>
    <lineage>
        <taxon>Bacteria</taxon>
        <taxon>Bacillati</taxon>
        <taxon>Bacillota</taxon>
        <taxon>Clostridia</taxon>
        <taxon>Eubacteriales</taxon>
        <taxon>Clostridiaceae</taxon>
        <taxon>Clostridium</taxon>
    </lineage>
</organism>
<evidence type="ECO:0000313" key="3">
    <source>
        <dbReference type="Proteomes" id="UP000306888"/>
    </source>
</evidence>
<evidence type="ECO:0000256" key="1">
    <source>
        <dbReference type="SAM" id="Phobius"/>
    </source>
</evidence>
<comment type="caution">
    <text evidence="2">The sequence shown here is derived from an EMBL/GenBank/DDBJ whole genome shotgun (WGS) entry which is preliminary data.</text>
</comment>
<accession>A0A4S2DH75</accession>
<protein>
    <submittedName>
        <fullName evidence="2">Uncharacterized protein</fullName>
    </submittedName>
</protein>
<keyword evidence="1" id="KW-0812">Transmembrane</keyword>
<name>A0A4S2DH75_9CLOT</name>
<proteinExistence type="predicted"/>
<evidence type="ECO:0000313" key="2">
    <source>
        <dbReference type="EMBL" id="TGY40223.1"/>
    </source>
</evidence>
<dbReference type="EMBL" id="SRYR01000015">
    <property type="protein sequence ID" value="TGY40223.1"/>
    <property type="molecule type" value="Genomic_DNA"/>
</dbReference>
<dbReference type="RefSeq" id="WP_136008139.1">
    <property type="nucleotide sequence ID" value="NZ_SRYR01000015.1"/>
</dbReference>
<keyword evidence="3" id="KW-1185">Reference proteome</keyword>
<sequence>MKNSSGKIIISLIFFSLLLGLYIFNQTNKTVEIIKPSISLDESIYSDMIFLDYASNDRVIFHGYFGLFIYDIKSEKIISSLDLESIGMHYTQGDNYCDVTVDSNGQIVQLNTLSKEIMYTFNIDENTLIKSKYKDMENKSAIKLELLKIEDNSSYYITHGIKLEDGELGYLKLENNTIGSLEYIRGDKVYKIFQE</sequence>
<keyword evidence="1" id="KW-1133">Transmembrane helix</keyword>
<feature type="transmembrane region" description="Helical" evidence="1">
    <location>
        <begin position="6"/>
        <end position="25"/>
    </location>
</feature>
<reference evidence="2 3" key="1">
    <citation type="submission" date="2019-04" db="EMBL/GenBank/DDBJ databases">
        <title>Microbes associate with the intestines of laboratory mice.</title>
        <authorList>
            <person name="Navarre W."/>
            <person name="Wong E."/>
            <person name="Huang K."/>
            <person name="Tropini C."/>
            <person name="Ng K."/>
            <person name="Yu B."/>
        </authorList>
    </citation>
    <scope>NUCLEOTIDE SEQUENCE [LARGE SCALE GENOMIC DNA]</scope>
    <source>
        <strain evidence="2 3">NM50_B9-20</strain>
    </source>
</reference>
<keyword evidence="1" id="KW-0472">Membrane</keyword>
<dbReference type="AlphaFoldDB" id="A0A4S2DH75"/>